<accession>A0A1B6LYU5</accession>
<dbReference type="InterPro" id="IPR000477">
    <property type="entry name" value="RT_dom"/>
</dbReference>
<proteinExistence type="predicted"/>
<feature type="domain" description="Reverse transcriptase" evidence="1">
    <location>
        <begin position="29"/>
        <end position="132"/>
    </location>
</feature>
<dbReference type="AlphaFoldDB" id="A0A1B6LYU5"/>
<sequence>GHVLAAVFDVCLTALRLPPAWKVSTTVLIHKKGALEDINNWRPIALSNTVGKLFCSLLACRLSGWSSANGLLSEAQKGFTPAEGCLEHNFLLQELLDEARRRGGELCVAWLDLANAFGSVPHSALFAALRSAGLTADQLR</sequence>
<dbReference type="EMBL" id="GEBQ01011118">
    <property type="protein sequence ID" value="JAT28859.1"/>
    <property type="molecule type" value="Transcribed_RNA"/>
</dbReference>
<organism evidence="2">
    <name type="scientific">Graphocephala atropunctata</name>
    <dbReference type="NCBI Taxonomy" id="36148"/>
    <lineage>
        <taxon>Eukaryota</taxon>
        <taxon>Metazoa</taxon>
        <taxon>Ecdysozoa</taxon>
        <taxon>Arthropoda</taxon>
        <taxon>Hexapoda</taxon>
        <taxon>Insecta</taxon>
        <taxon>Pterygota</taxon>
        <taxon>Neoptera</taxon>
        <taxon>Paraneoptera</taxon>
        <taxon>Hemiptera</taxon>
        <taxon>Auchenorrhyncha</taxon>
        <taxon>Membracoidea</taxon>
        <taxon>Cicadellidae</taxon>
        <taxon>Cicadellinae</taxon>
        <taxon>Cicadellini</taxon>
        <taxon>Graphocephala</taxon>
    </lineage>
</organism>
<reference evidence="2" key="1">
    <citation type="submission" date="2015-11" db="EMBL/GenBank/DDBJ databases">
        <title>De novo transcriptome assembly of four potential Pierce s Disease insect vectors from Arizona vineyards.</title>
        <authorList>
            <person name="Tassone E.E."/>
        </authorList>
    </citation>
    <scope>NUCLEOTIDE SEQUENCE</scope>
</reference>
<protein>
    <recommendedName>
        <fullName evidence="1">Reverse transcriptase domain-containing protein</fullName>
    </recommendedName>
</protein>
<dbReference type="Pfam" id="PF00078">
    <property type="entry name" value="RVT_1"/>
    <property type="match status" value="1"/>
</dbReference>
<feature type="non-terminal residue" evidence="2">
    <location>
        <position position="140"/>
    </location>
</feature>
<gene>
    <name evidence="2" type="ORF">g.53418</name>
</gene>
<evidence type="ECO:0000259" key="1">
    <source>
        <dbReference type="Pfam" id="PF00078"/>
    </source>
</evidence>
<dbReference type="CDD" id="cd01650">
    <property type="entry name" value="RT_nLTR_like"/>
    <property type="match status" value="1"/>
</dbReference>
<name>A0A1B6LYU5_9HEMI</name>
<evidence type="ECO:0000313" key="2">
    <source>
        <dbReference type="EMBL" id="JAT28859.1"/>
    </source>
</evidence>
<feature type="non-terminal residue" evidence="2">
    <location>
        <position position="1"/>
    </location>
</feature>
<dbReference type="PANTHER" id="PTHR19446">
    <property type="entry name" value="REVERSE TRANSCRIPTASES"/>
    <property type="match status" value="1"/>
</dbReference>